<dbReference type="EMBL" id="WVTA01000009">
    <property type="protein sequence ID" value="KAK3207500.1"/>
    <property type="molecule type" value="Genomic_DNA"/>
</dbReference>
<dbReference type="Pfam" id="PF01470">
    <property type="entry name" value="Peptidase_C15"/>
    <property type="match status" value="1"/>
</dbReference>
<keyword evidence="2" id="KW-0645">Protease</keyword>
<comment type="similarity">
    <text evidence="1">Belongs to the peptidase C15 family.</text>
</comment>
<evidence type="ECO:0000313" key="6">
    <source>
        <dbReference type="EMBL" id="KAK3207500.1"/>
    </source>
</evidence>
<dbReference type="AlphaFoldDB" id="A0AAN6RG66"/>
<protein>
    <recommendedName>
        <fullName evidence="8">Peptidase C15, pyroglutamyl peptidase I-like protein</fullName>
    </recommendedName>
</protein>
<dbReference type="PANTHER" id="PTHR23402">
    <property type="entry name" value="PROTEASE FAMILY C15 PYROGLUTAMYL-PEPTIDASE I-RELATED"/>
    <property type="match status" value="1"/>
</dbReference>
<name>A0AAN6RG66_9PLEO</name>
<keyword evidence="7" id="KW-1185">Reference proteome</keyword>
<dbReference type="GO" id="GO:0006508">
    <property type="term" value="P:proteolysis"/>
    <property type="evidence" value="ECO:0007669"/>
    <property type="project" value="UniProtKB-KW"/>
</dbReference>
<proteinExistence type="inferred from homology"/>
<keyword evidence="4" id="KW-0788">Thiol protease</keyword>
<dbReference type="InterPro" id="IPR036440">
    <property type="entry name" value="Peptidase_C15-like_sf"/>
</dbReference>
<dbReference type="GO" id="GO:0008234">
    <property type="term" value="F:cysteine-type peptidase activity"/>
    <property type="evidence" value="ECO:0007669"/>
    <property type="project" value="UniProtKB-KW"/>
</dbReference>
<dbReference type="SUPFAM" id="SSF53182">
    <property type="entry name" value="Pyrrolidone carboxyl peptidase (pyroglutamate aminopeptidase)"/>
    <property type="match status" value="1"/>
</dbReference>
<feature type="region of interest" description="Disordered" evidence="5">
    <location>
        <begin position="1"/>
        <end position="20"/>
    </location>
</feature>
<gene>
    <name evidence="6" type="ORF">GRF29_103g1199393</name>
</gene>
<dbReference type="PANTHER" id="PTHR23402:SF1">
    <property type="entry name" value="PYROGLUTAMYL-PEPTIDASE I"/>
    <property type="match status" value="1"/>
</dbReference>
<dbReference type="InterPro" id="IPR016125">
    <property type="entry name" value="Peptidase_C15-like"/>
</dbReference>
<reference evidence="6 7" key="1">
    <citation type="submission" date="2021-02" db="EMBL/GenBank/DDBJ databases">
        <title>Genome assembly of Pseudopithomyces chartarum.</title>
        <authorList>
            <person name="Jauregui R."/>
            <person name="Singh J."/>
            <person name="Voisey C."/>
        </authorList>
    </citation>
    <scope>NUCLEOTIDE SEQUENCE [LARGE SCALE GENOMIC DNA]</scope>
    <source>
        <strain evidence="6 7">AGR01</strain>
    </source>
</reference>
<organism evidence="6 7">
    <name type="scientific">Pseudopithomyces chartarum</name>
    <dbReference type="NCBI Taxonomy" id="1892770"/>
    <lineage>
        <taxon>Eukaryota</taxon>
        <taxon>Fungi</taxon>
        <taxon>Dikarya</taxon>
        <taxon>Ascomycota</taxon>
        <taxon>Pezizomycotina</taxon>
        <taxon>Dothideomycetes</taxon>
        <taxon>Pleosporomycetidae</taxon>
        <taxon>Pleosporales</taxon>
        <taxon>Massarineae</taxon>
        <taxon>Didymosphaeriaceae</taxon>
        <taxon>Pseudopithomyces</taxon>
    </lineage>
</organism>
<evidence type="ECO:0008006" key="8">
    <source>
        <dbReference type="Google" id="ProtNLM"/>
    </source>
</evidence>
<comment type="caution">
    <text evidence="6">The sequence shown here is derived from an EMBL/GenBank/DDBJ whole genome shotgun (WGS) entry which is preliminary data.</text>
</comment>
<sequence>MPRAASSTARQPPTAQGEKPVTVLVTGFGPFLERFPRNSSWEIASTLPALIPATSTNPTPIHIHVYHEPIRVAYNTVVDLVPHLLPPGSQMHPKPDIILHIGLAAGRTYFTLEQGSHARGYGRIPDVDGERFSDEDGDAKFPNEIFPSVLHTSFDTADALARWRENLEQSNQDADSVVEGIPDVRISPDAGNFMCGFIYYNSLAHYFQKREDERPVAFLHVPDLSSSKAKLDTGREVTIALIKALVESRREVGVVDGSAEVGKEKRQDKGVVAGMDVNFA</sequence>
<evidence type="ECO:0000256" key="3">
    <source>
        <dbReference type="ARBA" id="ARBA00022801"/>
    </source>
</evidence>
<evidence type="ECO:0000256" key="2">
    <source>
        <dbReference type="ARBA" id="ARBA00022670"/>
    </source>
</evidence>
<evidence type="ECO:0000256" key="5">
    <source>
        <dbReference type="SAM" id="MobiDB-lite"/>
    </source>
</evidence>
<dbReference type="Proteomes" id="UP001280581">
    <property type="component" value="Unassembled WGS sequence"/>
</dbReference>
<dbReference type="Gene3D" id="3.40.630.20">
    <property type="entry name" value="Peptidase C15, pyroglutamyl peptidase I-like"/>
    <property type="match status" value="1"/>
</dbReference>
<evidence type="ECO:0000256" key="1">
    <source>
        <dbReference type="ARBA" id="ARBA00006641"/>
    </source>
</evidence>
<feature type="compositionally biased region" description="Polar residues" evidence="5">
    <location>
        <begin position="1"/>
        <end position="14"/>
    </location>
</feature>
<keyword evidence="3" id="KW-0378">Hydrolase</keyword>
<evidence type="ECO:0000313" key="7">
    <source>
        <dbReference type="Proteomes" id="UP001280581"/>
    </source>
</evidence>
<accession>A0AAN6RG66</accession>
<evidence type="ECO:0000256" key="4">
    <source>
        <dbReference type="ARBA" id="ARBA00022807"/>
    </source>
</evidence>